<evidence type="ECO:0000313" key="3">
    <source>
        <dbReference type="Proteomes" id="UP000438429"/>
    </source>
</evidence>
<proteinExistence type="predicted"/>
<feature type="region of interest" description="Disordered" evidence="1">
    <location>
        <begin position="1"/>
        <end position="20"/>
    </location>
</feature>
<comment type="caution">
    <text evidence="2">The sequence shown here is derived from an EMBL/GenBank/DDBJ whole genome shotgun (WGS) entry which is preliminary data.</text>
</comment>
<evidence type="ECO:0000256" key="1">
    <source>
        <dbReference type="SAM" id="MobiDB-lite"/>
    </source>
</evidence>
<name>A0A6A4TR70_SCOMX</name>
<dbReference type="AlphaFoldDB" id="A0A6A4TR70"/>
<evidence type="ECO:0000313" key="2">
    <source>
        <dbReference type="EMBL" id="KAF0046868.1"/>
    </source>
</evidence>
<dbReference type="EMBL" id="VEVO01000001">
    <property type="protein sequence ID" value="KAF0046868.1"/>
    <property type="molecule type" value="Genomic_DNA"/>
</dbReference>
<accession>A0A6A4TR70</accession>
<reference evidence="2 3" key="1">
    <citation type="submission" date="2019-06" db="EMBL/GenBank/DDBJ databases">
        <title>Draft genomes of female and male turbot (Scophthalmus maximus).</title>
        <authorList>
            <person name="Xu H."/>
            <person name="Xu X.-W."/>
            <person name="Shao C."/>
            <person name="Chen S."/>
        </authorList>
    </citation>
    <scope>NUCLEOTIDE SEQUENCE [LARGE SCALE GENOMIC DNA]</scope>
    <source>
        <strain evidence="2">Ysfricsl-2016a</strain>
        <tissue evidence="2">Blood</tissue>
    </source>
</reference>
<protein>
    <submittedName>
        <fullName evidence="2">Uncharacterized protein</fullName>
    </submittedName>
</protein>
<organism evidence="2 3">
    <name type="scientific">Scophthalmus maximus</name>
    <name type="common">Turbot</name>
    <name type="synonym">Psetta maxima</name>
    <dbReference type="NCBI Taxonomy" id="52904"/>
    <lineage>
        <taxon>Eukaryota</taxon>
        <taxon>Metazoa</taxon>
        <taxon>Chordata</taxon>
        <taxon>Craniata</taxon>
        <taxon>Vertebrata</taxon>
        <taxon>Euteleostomi</taxon>
        <taxon>Actinopterygii</taxon>
        <taxon>Neopterygii</taxon>
        <taxon>Teleostei</taxon>
        <taxon>Neoteleostei</taxon>
        <taxon>Acanthomorphata</taxon>
        <taxon>Carangaria</taxon>
        <taxon>Pleuronectiformes</taxon>
        <taxon>Pleuronectoidei</taxon>
        <taxon>Scophthalmidae</taxon>
        <taxon>Scophthalmus</taxon>
    </lineage>
</organism>
<dbReference type="Proteomes" id="UP000438429">
    <property type="component" value="Unassembled WGS sequence"/>
</dbReference>
<sequence length="228" mass="25927">MIECVRGRKEGDHEGENEGGTEKLGEQLFTVIIIILIHHPPNYWISKRKRGDNTLELRFISVRSFIRGNCFEDKMYDVNNLEIDGNRRDGNHRTNTINTMWCIKRTPLQMCGGSRVAAMYSKSASEGSSICGVERCGVVSPSHWYKRKFVLLSSHEVLGGGGGGVCVRGLFTDTASWKQTSTGLTKRSLIICTRIMENEPTTEVLQTDERNHRHIQRLLMFRDTYCLL</sequence>
<gene>
    <name evidence="2" type="ORF">F2P81_000501</name>
</gene>